<sequence>MAGLASKVGTQAGFAQRPFSTLQTNINHHLGDNPTPDPKCWFWLKDLFQPSKQISITISETTRPPIQSVGSGSKTFFNIPKKYKSQSRRTPVSIPKRPLPKNKVLVLAKRPFQTHEALQSPSQIDLYLQSKCWFWLEDRLQPSKQISETHCRIREAEGPPVVELLYLIVSDQYFNC</sequence>
<dbReference type="EMBL" id="JAEAOA010001549">
    <property type="protein sequence ID" value="KAK3603314.1"/>
    <property type="molecule type" value="Genomic_DNA"/>
</dbReference>
<protein>
    <submittedName>
        <fullName evidence="1">Uncharacterized protein</fullName>
    </submittedName>
</protein>
<keyword evidence="2" id="KW-1185">Reference proteome</keyword>
<dbReference type="AlphaFoldDB" id="A0AAE0W6X3"/>
<evidence type="ECO:0000313" key="2">
    <source>
        <dbReference type="Proteomes" id="UP001195483"/>
    </source>
</evidence>
<comment type="caution">
    <text evidence="1">The sequence shown here is derived from an EMBL/GenBank/DDBJ whole genome shotgun (WGS) entry which is preliminary data.</text>
</comment>
<dbReference type="Proteomes" id="UP001195483">
    <property type="component" value="Unassembled WGS sequence"/>
</dbReference>
<organism evidence="1 2">
    <name type="scientific">Potamilus streckersoni</name>
    <dbReference type="NCBI Taxonomy" id="2493646"/>
    <lineage>
        <taxon>Eukaryota</taxon>
        <taxon>Metazoa</taxon>
        <taxon>Spiralia</taxon>
        <taxon>Lophotrochozoa</taxon>
        <taxon>Mollusca</taxon>
        <taxon>Bivalvia</taxon>
        <taxon>Autobranchia</taxon>
        <taxon>Heteroconchia</taxon>
        <taxon>Palaeoheterodonta</taxon>
        <taxon>Unionida</taxon>
        <taxon>Unionoidea</taxon>
        <taxon>Unionidae</taxon>
        <taxon>Ambleminae</taxon>
        <taxon>Lampsilini</taxon>
        <taxon>Potamilus</taxon>
    </lineage>
</organism>
<accession>A0AAE0W6X3</accession>
<name>A0AAE0W6X3_9BIVA</name>
<gene>
    <name evidence="1" type="ORF">CHS0354_025919</name>
</gene>
<evidence type="ECO:0000313" key="1">
    <source>
        <dbReference type="EMBL" id="KAK3603314.1"/>
    </source>
</evidence>
<proteinExistence type="predicted"/>
<reference evidence="1" key="3">
    <citation type="submission" date="2023-05" db="EMBL/GenBank/DDBJ databases">
        <authorList>
            <person name="Smith C.H."/>
        </authorList>
    </citation>
    <scope>NUCLEOTIDE SEQUENCE</scope>
    <source>
        <strain evidence="1">CHS0354</strain>
        <tissue evidence="1">Mantle</tissue>
    </source>
</reference>
<reference evidence="1" key="1">
    <citation type="journal article" date="2021" name="Genome Biol. Evol.">
        <title>A High-Quality Reference Genome for a Parasitic Bivalve with Doubly Uniparental Inheritance (Bivalvia: Unionida).</title>
        <authorList>
            <person name="Smith C.H."/>
        </authorList>
    </citation>
    <scope>NUCLEOTIDE SEQUENCE</scope>
    <source>
        <strain evidence="1">CHS0354</strain>
    </source>
</reference>
<reference evidence="1" key="2">
    <citation type="journal article" date="2021" name="Genome Biol. Evol.">
        <title>Developing a high-quality reference genome for a parasitic bivalve with doubly uniparental inheritance (Bivalvia: Unionida).</title>
        <authorList>
            <person name="Smith C.H."/>
        </authorList>
    </citation>
    <scope>NUCLEOTIDE SEQUENCE</scope>
    <source>
        <strain evidence="1">CHS0354</strain>
        <tissue evidence="1">Mantle</tissue>
    </source>
</reference>